<keyword evidence="4 10" id="KW-0812">Transmembrane</keyword>
<accession>A0A1T4PQ65</accession>
<keyword evidence="2 10" id="KW-0813">Transport</keyword>
<protein>
    <submittedName>
        <fullName evidence="15">Outer membrane receptor for ferrienterochelin and colicins</fullName>
    </submittedName>
</protein>
<keyword evidence="8 15" id="KW-0675">Receptor</keyword>
<keyword evidence="6 11" id="KW-0798">TonB box</keyword>
<keyword evidence="7 10" id="KW-0472">Membrane</keyword>
<evidence type="ECO:0000256" key="11">
    <source>
        <dbReference type="RuleBase" id="RU003357"/>
    </source>
</evidence>
<feature type="chain" id="PRO_5012865923" evidence="12">
    <location>
        <begin position="25"/>
        <end position="704"/>
    </location>
</feature>
<evidence type="ECO:0000259" key="14">
    <source>
        <dbReference type="Pfam" id="PF07715"/>
    </source>
</evidence>
<dbReference type="Pfam" id="PF07715">
    <property type="entry name" value="Plug"/>
    <property type="match status" value="1"/>
</dbReference>
<dbReference type="InterPro" id="IPR012910">
    <property type="entry name" value="Plug_dom"/>
</dbReference>
<dbReference type="eggNOG" id="COG4771">
    <property type="taxonomic scope" value="Bacteria"/>
</dbReference>
<feature type="domain" description="TonB-dependent receptor plug" evidence="14">
    <location>
        <begin position="57"/>
        <end position="158"/>
    </location>
</feature>
<evidence type="ECO:0000313" key="15">
    <source>
        <dbReference type="EMBL" id="SJZ93549.1"/>
    </source>
</evidence>
<comment type="subcellular location">
    <subcellularLocation>
        <location evidence="1 10">Cell outer membrane</location>
        <topology evidence="1 10">Multi-pass membrane protein</topology>
    </subcellularLocation>
</comment>
<dbReference type="STRING" id="28136.SAMN02745202_01515"/>
<evidence type="ECO:0000256" key="7">
    <source>
        <dbReference type="ARBA" id="ARBA00023136"/>
    </source>
</evidence>
<evidence type="ECO:0000256" key="1">
    <source>
        <dbReference type="ARBA" id="ARBA00004571"/>
    </source>
</evidence>
<dbReference type="GO" id="GO:0009279">
    <property type="term" value="C:cell outer membrane"/>
    <property type="evidence" value="ECO:0007669"/>
    <property type="project" value="UniProtKB-SubCell"/>
</dbReference>
<evidence type="ECO:0000259" key="13">
    <source>
        <dbReference type="Pfam" id="PF00593"/>
    </source>
</evidence>
<sequence>MKIAITYISSVLLLSCLGTMPALAQEKPTEKADTTKTRNLEGIVVMGSRTARPVKLSPITTRVLSGKGMVESGYSDFQQALQHETPGLSIQKVNFGSEINLDGLDARHVLFLTDGERMTGDMAGNLDYERFNLHAIDRVEIVKGASSTLYGSRASGAVINIITKKTSEPFAFDAGVRWGQMNERNFRNPKKKDFIYMFEKNADRPNLQGWLSAGFKKGAFTSQSDVWYSESDAFYLYQAENDRKVYTKEANPFLEKDIVLESSFPRPPMGIEGREHIIASQKLYFEPSKHFKAQAYGSVFFINQYDLVQDLVLTQGRDYTWGVKASYALKDWLTITASVHGDYYDRFKRHERRDERKPVYHSRIFQPRLTLSSNYFAGHALVMGLEYCGDRLTSDRFVNHKMTSRTLEETEFYVQDDWTVNNHWMFSGGVRTNFSEAFGFMYMPKIAAKYSPDDYWAIRANYSMGYRSPSIKELFFNWDHLGMFMIKGNEFLKPEKNNYVSAGVEYSNRHFFFNSTLYGNFYRKKIEGVWRIYDMQYNFEYVNLDRQTIAGVDLLGRWTPTDWLTLNASYSYVYVSKEKGLRINTTSPHAATAGVKYSYKNKRNYRLDAYFNAQIMGEKQYDVQDRVYVEKDGRSYDAYFRCTLPTYALCNLNVAQTFREKIRLSVGVDNIFNYKPRTLGSGLTAFSVPATAGARAYIQLEFKI</sequence>
<dbReference type="Pfam" id="PF00593">
    <property type="entry name" value="TonB_dep_Rec_b-barrel"/>
    <property type="match status" value="1"/>
</dbReference>
<dbReference type="Gene3D" id="2.40.170.20">
    <property type="entry name" value="TonB-dependent receptor, beta-barrel domain"/>
    <property type="match status" value="1"/>
</dbReference>
<evidence type="ECO:0000256" key="12">
    <source>
        <dbReference type="SAM" id="SignalP"/>
    </source>
</evidence>
<evidence type="ECO:0000256" key="4">
    <source>
        <dbReference type="ARBA" id="ARBA00022692"/>
    </source>
</evidence>
<evidence type="ECO:0000256" key="3">
    <source>
        <dbReference type="ARBA" id="ARBA00022452"/>
    </source>
</evidence>
<evidence type="ECO:0000313" key="16">
    <source>
        <dbReference type="Proteomes" id="UP000190065"/>
    </source>
</evidence>
<dbReference type="InterPro" id="IPR037066">
    <property type="entry name" value="Plug_dom_sf"/>
</dbReference>
<dbReference type="AlphaFoldDB" id="A0A1T4PQ65"/>
<keyword evidence="3 10" id="KW-1134">Transmembrane beta strand</keyword>
<organism evidence="15 16">
    <name type="scientific">Segatella oulorum</name>
    <dbReference type="NCBI Taxonomy" id="28136"/>
    <lineage>
        <taxon>Bacteria</taxon>
        <taxon>Pseudomonadati</taxon>
        <taxon>Bacteroidota</taxon>
        <taxon>Bacteroidia</taxon>
        <taxon>Bacteroidales</taxon>
        <taxon>Prevotellaceae</taxon>
        <taxon>Segatella</taxon>
    </lineage>
</organism>
<evidence type="ECO:0000256" key="8">
    <source>
        <dbReference type="ARBA" id="ARBA00023170"/>
    </source>
</evidence>
<dbReference type="Gene3D" id="2.170.130.10">
    <property type="entry name" value="TonB-dependent receptor, plug domain"/>
    <property type="match status" value="1"/>
</dbReference>
<dbReference type="EMBL" id="FUXK01000016">
    <property type="protein sequence ID" value="SJZ93549.1"/>
    <property type="molecule type" value="Genomic_DNA"/>
</dbReference>
<dbReference type="PROSITE" id="PS51257">
    <property type="entry name" value="PROKAR_LIPOPROTEIN"/>
    <property type="match status" value="1"/>
</dbReference>
<keyword evidence="5 12" id="KW-0732">Signal</keyword>
<feature type="domain" description="TonB-dependent receptor-like beta-barrel" evidence="13">
    <location>
        <begin position="309"/>
        <end position="671"/>
    </location>
</feature>
<dbReference type="PANTHER" id="PTHR30069">
    <property type="entry name" value="TONB-DEPENDENT OUTER MEMBRANE RECEPTOR"/>
    <property type="match status" value="1"/>
</dbReference>
<evidence type="ECO:0000256" key="5">
    <source>
        <dbReference type="ARBA" id="ARBA00022729"/>
    </source>
</evidence>
<dbReference type="GO" id="GO:0044718">
    <property type="term" value="P:siderophore transmembrane transport"/>
    <property type="evidence" value="ECO:0007669"/>
    <property type="project" value="TreeGrafter"/>
</dbReference>
<comment type="similarity">
    <text evidence="10 11">Belongs to the TonB-dependent receptor family.</text>
</comment>
<dbReference type="SUPFAM" id="SSF56935">
    <property type="entry name" value="Porins"/>
    <property type="match status" value="1"/>
</dbReference>
<evidence type="ECO:0000256" key="10">
    <source>
        <dbReference type="PROSITE-ProRule" id="PRU01360"/>
    </source>
</evidence>
<dbReference type="InterPro" id="IPR039426">
    <property type="entry name" value="TonB-dep_rcpt-like"/>
</dbReference>
<proteinExistence type="inferred from homology"/>
<keyword evidence="9 10" id="KW-0998">Cell outer membrane</keyword>
<reference evidence="15 16" key="1">
    <citation type="submission" date="2017-02" db="EMBL/GenBank/DDBJ databases">
        <authorList>
            <person name="Peterson S.W."/>
        </authorList>
    </citation>
    <scope>NUCLEOTIDE SEQUENCE [LARGE SCALE GENOMIC DNA]</scope>
    <source>
        <strain evidence="15 16">ATCC 43324</strain>
    </source>
</reference>
<dbReference type="PROSITE" id="PS52016">
    <property type="entry name" value="TONB_DEPENDENT_REC_3"/>
    <property type="match status" value="1"/>
</dbReference>
<feature type="signal peptide" evidence="12">
    <location>
        <begin position="1"/>
        <end position="24"/>
    </location>
</feature>
<evidence type="ECO:0000256" key="2">
    <source>
        <dbReference type="ARBA" id="ARBA00022448"/>
    </source>
</evidence>
<dbReference type="InterPro" id="IPR000531">
    <property type="entry name" value="Beta-barrel_TonB"/>
</dbReference>
<gene>
    <name evidence="15" type="ORF">SAMN02745202_01515</name>
</gene>
<evidence type="ECO:0000256" key="9">
    <source>
        <dbReference type="ARBA" id="ARBA00023237"/>
    </source>
</evidence>
<dbReference type="InterPro" id="IPR036942">
    <property type="entry name" value="Beta-barrel_TonB_sf"/>
</dbReference>
<evidence type="ECO:0000256" key="6">
    <source>
        <dbReference type="ARBA" id="ARBA00023077"/>
    </source>
</evidence>
<dbReference type="Proteomes" id="UP000190065">
    <property type="component" value="Unassembled WGS sequence"/>
</dbReference>
<dbReference type="GO" id="GO:0015344">
    <property type="term" value="F:siderophore uptake transmembrane transporter activity"/>
    <property type="evidence" value="ECO:0007669"/>
    <property type="project" value="TreeGrafter"/>
</dbReference>
<dbReference type="CDD" id="cd01347">
    <property type="entry name" value="ligand_gated_channel"/>
    <property type="match status" value="1"/>
</dbReference>
<name>A0A1T4PQ65_9BACT</name>
<dbReference type="PANTHER" id="PTHR30069:SF29">
    <property type="entry name" value="HEMOGLOBIN AND HEMOGLOBIN-HAPTOGLOBIN-BINDING PROTEIN 1-RELATED"/>
    <property type="match status" value="1"/>
</dbReference>